<evidence type="ECO:0000313" key="2">
    <source>
        <dbReference type="Proteomes" id="UP000240996"/>
    </source>
</evidence>
<keyword evidence="2" id="KW-1185">Reference proteome</keyword>
<evidence type="ECO:0000313" key="1">
    <source>
        <dbReference type="EMBL" id="PTM44761.1"/>
    </source>
</evidence>
<proteinExistence type="predicted"/>
<reference evidence="1 2" key="1">
    <citation type="submission" date="2018-04" db="EMBL/GenBank/DDBJ databases">
        <title>Genomic Encyclopedia of Type Strains, Phase III (KMG-III): the genomes of soil and plant-associated and newly described type strains.</title>
        <authorList>
            <person name="Whitman W."/>
        </authorList>
    </citation>
    <scope>NUCLEOTIDE SEQUENCE [LARGE SCALE GENOMIC DNA]</scope>
    <source>
        <strain evidence="1 2">NW12</strain>
    </source>
</reference>
<accession>A0A2T4YMZ0</accession>
<name>A0A2T4YMZ0_9SPHN</name>
<evidence type="ECO:0008006" key="3">
    <source>
        <dbReference type="Google" id="ProtNLM"/>
    </source>
</evidence>
<gene>
    <name evidence="1" type="ORF">C8J24_2971</name>
</gene>
<dbReference type="PANTHER" id="PTHR34491">
    <property type="entry name" value="A-TYPE INCLUSION PROTEIN, PUTATIVE-RELATED"/>
    <property type="match status" value="1"/>
</dbReference>
<dbReference type="PANTHER" id="PTHR34491:SF74">
    <property type="entry name" value="DUF4456 DOMAIN-CONTAINING PROTEIN"/>
    <property type="match status" value="1"/>
</dbReference>
<dbReference type="EMBL" id="PZZN01000003">
    <property type="protein sequence ID" value="PTM44761.1"/>
    <property type="molecule type" value="Genomic_DNA"/>
</dbReference>
<comment type="caution">
    <text evidence="1">The sequence shown here is derived from an EMBL/GenBank/DDBJ whole genome shotgun (WGS) entry which is preliminary data.</text>
</comment>
<protein>
    <recommendedName>
        <fullName evidence="3">Bacteriophage tail tape measure N-terminal domain-containing protein</fullName>
    </recommendedName>
</protein>
<organism evidence="1 2">
    <name type="scientific">Sphingomonas aerolata</name>
    <dbReference type="NCBI Taxonomy" id="185951"/>
    <lineage>
        <taxon>Bacteria</taxon>
        <taxon>Pseudomonadati</taxon>
        <taxon>Pseudomonadota</taxon>
        <taxon>Alphaproteobacteria</taxon>
        <taxon>Sphingomonadales</taxon>
        <taxon>Sphingomonadaceae</taxon>
        <taxon>Sphingomonas</taxon>
    </lineage>
</organism>
<dbReference type="RefSeq" id="WP_107933551.1">
    <property type="nucleotide sequence ID" value="NZ_PZZN01000003.1"/>
</dbReference>
<sequence>MIDDDGAAALEVGFILNTEGAFAELLRFGQMFSSETQDFIRNSARIEAAAGGIKLAGATSAVANFGAAATREGANAAREFARVEKAGEAMARQLERQNSVFGKTREEVRSATAEFRAFEAQQLGLTELAGRIRSEELALVTATSQAAAAADAQAEALRQAAYAHQMFEARVKAGVVALREEETASLAAAAALDAQARRQAALASAMFEARAKQGMRDYNEQQAAAEITQREANAAAMRLEGLAAEQLAREHGQLASAVRASHDAQVADAAAAEQLRMSTDPLYAATKKLNAEIAESTRLYHAGATAPAEYARQQEVLTGRLRQSAQAQDEMDRVARKGKGTLTQLSFQLNDVATMAAMGAAPFQIFASQAGQIFQVAQMAEGGVKGFAAEMGGLAVAFLPAIAVASVAGVALYRWKEQINEDAGMKKFADGLGLTSKEMKKLGDQSITTGDMVAGVWKTITDGLDLGGSGKSLMDYLFSPNDAQQVQGFLASIYGTFTGTYAAIVELWSSISTSVTAYVSAAAAAVAQFFAPVVAAAQWAGNGISQIFNAIYNRVAGWLKSIGGAISDFAGPILKAMGQSDAATAVTSAGSSLGKAFGKGYARGAGQVVNGTNTFFATAAENIVSKSQERLLKKANEIKANRTPKAPPTPKVDRHAEGLVRDAEAIEAQIRNLYDLAKAYGVSGAAALIAEARVKAESKAIKQQADITAAVSRQVQLAIAQRVSDAAKSTAGMRDQITAQQQVNAAVAAGLVPAERANDLIAAQIADLPLLAAVQAAQQLGLADAAARATKALEDQQAARKALKDTEEVGRFNTDMTDGRKQLATLAEELRLVGATNNEREIGLATLKATQEAEARFTDPARRAAYIAQQVEIAKGHQAVTNASDALNASLSATADLFDTIDQTAQRAAQGMADAFGSVGAAIGDAATIMTSYYADQTSLQQAHDAAIKEAGTDQNRIARENQLFAMRTASAQTAAYGDMAAAAKGFFKEGTAGYKAMATAEKVFRAIEFAMAVKNAAVQLGLIGGVTTARTVAAATGVATDTAFTATSVVNAGMRAAADGTAAMAKTASSSPFPFNLAGMAVMAAALASLGIFTGFFGGGGGKNTLAKANDGTGTVLGDTSAQSESLKRSMDALKEVDTLTNTYARQMAASLKSIDSQIGNVAALVVRAGDVNASAGVKEGFASDSTGKLLSGIVTGGGLFSKIPVVGSIIGAVGSLIGSLFGSKTTVVGSGLYGKDQQLGSVLGGGFDASYYSDVEKKKKFLGISTGTSYSTKYTGADAGLENQFTLILKQFNDAIAASAGPLGVATGDVQARLNSFVVSIGKIDLKDLTGEQIQEKLSAVFGAAADKMAATAIPGLERFQKVGEGAFETLVRVASTVEAVGTALDLLGTATRGFSIDAKLALADQFDSVSDLTSAANAYFEAFYSKEEQAAAKTAQFAKVFDSLGMAMPASLAGFRELVEAQDLNTAAGQSAYGTLLKLAPAFADLQSAMEGARSTADIAAERQDLERKLLELKGDTATLRAIDLAKLDVSNRALQQQIWAIQDAQEAAKAAEALRDAWTSVGDGLMDEVKRIRGLTGAGNDNGFAALQGQFNAANTAARGGDQDAAKTLPALSQALLTAAAEQATSRQELERVRAMTAASLEATYGVISALGNGTTAPTAEQMTSRQELDRVQAMNNANRQAAYGVVSALAGGTAASGATATPIDTMITAAGAATGKAPAPANDDQIVSAIEALQEEVAGLRRENGSAQSEIARNTKGIDRKLDDVTADHNGMAFSIGNAA</sequence>
<dbReference type="Proteomes" id="UP000240996">
    <property type="component" value="Unassembled WGS sequence"/>
</dbReference>